<dbReference type="EMBL" id="BMHC01000009">
    <property type="protein sequence ID" value="GGI26900.1"/>
    <property type="molecule type" value="Genomic_DNA"/>
</dbReference>
<dbReference type="RefSeq" id="WP_128965810.1">
    <property type="nucleotide sequence ID" value="NZ_BMHC01000009.1"/>
</dbReference>
<reference evidence="2" key="1">
    <citation type="journal article" date="2014" name="Int. J. Syst. Evol. Microbiol.">
        <title>Complete genome sequence of Corynebacterium casei LMG S-19264T (=DSM 44701T), isolated from a smear-ripened cheese.</title>
        <authorList>
            <consortium name="US DOE Joint Genome Institute (JGI-PGF)"/>
            <person name="Walter F."/>
            <person name="Albersmeier A."/>
            <person name="Kalinowski J."/>
            <person name="Ruckert C."/>
        </authorList>
    </citation>
    <scope>NUCLEOTIDE SEQUENCE</scope>
    <source>
        <strain evidence="2">CGMCC 1.15034</strain>
    </source>
</reference>
<evidence type="ECO:0000313" key="5">
    <source>
        <dbReference type="Proteomes" id="UP000625079"/>
    </source>
</evidence>
<dbReference type="Proteomes" id="UP000625079">
    <property type="component" value="Unassembled WGS sequence"/>
</dbReference>
<gene>
    <name evidence="2" type="ORF">GCM10010987_41700</name>
    <name evidence="3" type="ORF">XH86_16895</name>
</gene>
<keyword evidence="4" id="KW-1185">Reference proteome</keyword>
<dbReference type="Proteomes" id="UP000593880">
    <property type="component" value="Chromosome"/>
</dbReference>
<feature type="compositionally biased region" description="Basic residues" evidence="1">
    <location>
        <begin position="1"/>
        <end position="13"/>
    </location>
</feature>
<organism evidence="2 5">
    <name type="scientific">Bradyrhizobium guangdongense</name>
    <dbReference type="NCBI Taxonomy" id="1325090"/>
    <lineage>
        <taxon>Bacteria</taxon>
        <taxon>Pseudomonadati</taxon>
        <taxon>Pseudomonadota</taxon>
        <taxon>Alphaproteobacteria</taxon>
        <taxon>Hyphomicrobiales</taxon>
        <taxon>Nitrobacteraceae</taxon>
        <taxon>Bradyrhizobium</taxon>
    </lineage>
</organism>
<dbReference type="AlphaFoldDB" id="A0A410V645"/>
<accession>A0A410V645</accession>
<evidence type="ECO:0000256" key="1">
    <source>
        <dbReference type="SAM" id="MobiDB-lite"/>
    </source>
</evidence>
<evidence type="ECO:0000313" key="4">
    <source>
        <dbReference type="Proteomes" id="UP000593880"/>
    </source>
</evidence>
<name>A0A410V645_9BRAD</name>
<reference evidence="2" key="3">
    <citation type="submission" date="2022-12" db="EMBL/GenBank/DDBJ databases">
        <authorList>
            <person name="Sun Q."/>
            <person name="Zhou Y."/>
        </authorList>
    </citation>
    <scope>NUCLEOTIDE SEQUENCE</scope>
    <source>
        <strain evidence="2">CGMCC 1.15034</strain>
    </source>
</reference>
<reference evidence="3 4" key="2">
    <citation type="submission" date="2018-06" db="EMBL/GenBank/DDBJ databases">
        <title>Comparative genomics of rhizobia nodulating Arachis hypogaea in China.</title>
        <authorList>
            <person name="Li Y."/>
        </authorList>
    </citation>
    <scope>NUCLEOTIDE SEQUENCE [LARGE SCALE GENOMIC DNA]</scope>
    <source>
        <strain evidence="3 4">CCBAU 51658</strain>
    </source>
</reference>
<proteinExistence type="predicted"/>
<dbReference type="EMBL" id="CP030057">
    <property type="protein sequence ID" value="QOZ60212.1"/>
    <property type="molecule type" value="Genomic_DNA"/>
</dbReference>
<evidence type="ECO:0000313" key="3">
    <source>
        <dbReference type="EMBL" id="QOZ60212.1"/>
    </source>
</evidence>
<sequence>MAKKAKKASKAAKKSSSTTKMLRVPLHSVVHFVRMLQDEKHAANFVKAARDSNAVVALHPATVDFVRNFVADKQLHHAMVTKVVDPCPGDPFECHFRD</sequence>
<protein>
    <submittedName>
        <fullName evidence="2">Uncharacterized protein</fullName>
    </submittedName>
</protein>
<feature type="region of interest" description="Disordered" evidence="1">
    <location>
        <begin position="1"/>
        <end position="20"/>
    </location>
</feature>
<evidence type="ECO:0000313" key="2">
    <source>
        <dbReference type="EMBL" id="GGI26900.1"/>
    </source>
</evidence>